<evidence type="ECO:0000256" key="8">
    <source>
        <dbReference type="ARBA" id="ARBA00023065"/>
    </source>
</evidence>
<evidence type="ECO:0000256" key="6">
    <source>
        <dbReference type="ARBA" id="ARBA00022692"/>
    </source>
</evidence>
<sequence>MASRPSEKVWPVPTAPPASPGEILFYAKMAAFYATKHKQNNAHTIMDGINTLFLITGLLLFLSVISTTLSARLGLPLLLVFLGVGMLAGEDGIGGIAFDNFVTATLIGQLALAVILLDGGLRTKLDSFRIALKPASVLASWGVIATVALLGIFATLYMNVDWRLGILMAAIVGSTDAGAVFSLLRNSGVRLNERVQATLEIESGANDPMAIFLVTALIALTMNPEEAGVLPFLLLLVQQLGFGLLLGFIGGKILSRLTRRLNLAEGLYALMIVSGGLLTFAFTNLIGGSGFLAVYLAGIIVGNRHSHATEHVLRVMDGLAWLAQASMFVVLGLLVTPTRLLEHGLDALAIAAFLMLVARPIAVASGIWKFHYNMREMAYISWVGLRGAVPITLAMMPLVMGVPNARLLFDVAFAVVILSLLIQGTTIPVVARWLKVTVPPKPEPTDSREIWLSESESVPLLAYEVVADSDAEGQHPDEVARDLCMLSTRCFALIRNNKREVLTFDTRLQAGDVAWYIVPPEQVDTLAKRFCETGQSALINLDFFGEFVVNPSSIAGDLADAYGLRLEEHERNLTLSGLFKKRFEGNVPVEGDRIHIGDFILTVKELEHDGSMKWLGLKCPS</sequence>
<evidence type="ECO:0000256" key="7">
    <source>
        <dbReference type="ARBA" id="ARBA00022989"/>
    </source>
</evidence>
<gene>
    <name evidence="12" type="ORF">NCTC12229_02065</name>
</gene>
<evidence type="ECO:0000256" key="3">
    <source>
        <dbReference type="ARBA" id="ARBA00022449"/>
    </source>
</evidence>
<dbReference type="GO" id="GO:0005886">
    <property type="term" value="C:plasma membrane"/>
    <property type="evidence" value="ECO:0007669"/>
    <property type="project" value="UniProtKB-SubCell"/>
</dbReference>
<dbReference type="NCBIfam" id="NF003716">
    <property type="entry name" value="PRK05326.1-3"/>
    <property type="match status" value="1"/>
</dbReference>
<dbReference type="NCBIfam" id="NF003715">
    <property type="entry name" value="PRK05326.1-2"/>
    <property type="match status" value="1"/>
</dbReference>
<evidence type="ECO:0000256" key="10">
    <source>
        <dbReference type="SAM" id="Phobius"/>
    </source>
</evidence>
<feature type="transmembrane region" description="Helical" evidence="10">
    <location>
        <begin position="228"/>
        <end position="249"/>
    </location>
</feature>
<feature type="transmembrane region" description="Helical" evidence="10">
    <location>
        <begin position="164"/>
        <end position="184"/>
    </location>
</feature>
<keyword evidence="2" id="KW-0813">Transport</keyword>
<feature type="transmembrane region" description="Helical" evidence="10">
    <location>
        <begin position="95"/>
        <end position="117"/>
    </location>
</feature>
<dbReference type="SMART" id="SM01091">
    <property type="entry name" value="CorC_HlyC"/>
    <property type="match status" value="1"/>
</dbReference>
<dbReference type="AlphaFoldDB" id="A0A378WUZ2"/>
<keyword evidence="9 10" id="KW-0472">Membrane</keyword>
<dbReference type="InterPro" id="IPR038770">
    <property type="entry name" value="Na+/solute_symporter_sf"/>
</dbReference>
<accession>A0A378WUZ2</accession>
<feature type="transmembrane region" description="Helical" evidence="10">
    <location>
        <begin position="48"/>
        <end position="66"/>
    </location>
</feature>
<dbReference type="EMBL" id="UGRS01000002">
    <property type="protein sequence ID" value="SUA44567.1"/>
    <property type="molecule type" value="Genomic_DNA"/>
</dbReference>
<feature type="transmembrane region" description="Helical" evidence="10">
    <location>
        <begin position="347"/>
        <end position="367"/>
    </location>
</feature>
<keyword evidence="3" id="KW-0050">Antiport</keyword>
<organism evidence="12 13">
    <name type="scientific">Neisseria zoodegmatis</name>
    <dbReference type="NCBI Taxonomy" id="326523"/>
    <lineage>
        <taxon>Bacteria</taxon>
        <taxon>Pseudomonadati</taxon>
        <taxon>Pseudomonadota</taxon>
        <taxon>Betaproteobacteria</taxon>
        <taxon>Neisseriales</taxon>
        <taxon>Neisseriaceae</taxon>
        <taxon>Neisseria</taxon>
    </lineage>
</organism>
<dbReference type="GO" id="GO:1902600">
    <property type="term" value="P:proton transmembrane transport"/>
    <property type="evidence" value="ECO:0007669"/>
    <property type="project" value="InterPro"/>
</dbReference>
<proteinExistence type="predicted"/>
<evidence type="ECO:0000256" key="2">
    <source>
        <dbReference type="ARBA" id="ARBA00022448"/>
    </source>
</evidence>
<evidence type="ECO:0000256" key="5">
    <source>
        <dbReference type="ARBA" id="ARBA00022538"/>
    </source>
</evidence>
<comment type="subcellular location">
    <subcellularLocation>
        <location evidence="1">Cell membrane</location>
        <topology evidence="1">Multi-pass membrane protein</topology>
    </subcellularLocation>
</comment>
<reference evidence="12 13" key="1">
    <citation type="submission" date="2018-06" db="EMBL/GenBank/DDBJ databases">
        <authorList>
            <consortium name="Pathogen Informatics"/>
            <person name="Doyle S."/>
        </authorList>
    </citation>
    <scope>NUCLEOTIDE SEQUENCE [LARGE SCALE GENOMIC DNA]</scope>
    <source>
        <strain evidence="12 13">NCTC12229</strain>
    </source>
</reference>
<name>A0A378WUZ2_9NEIS</name>
<keyword evidence="5" id="KW-0630">Potassium</keyword>
<dbReference type="GO" id="GO:0008324">
    <property type="term" value="F:monoatomic cation transmembrane transporter activity"/>
    <property type="evidence" value="ECO:0007669"/>
    <property type="project" value="InterPro"/>
</dbReference>
<dbReference type="InterPro" id="IPR006153">
    <property type="entry name" value="Cation/H_exchanger_TM"/>
</dbReference>
<evidence type="ECO:0000313" key="12">
    <source>
        <dbReference type="EMBL" id="SUA44567.1"/>
    </source>
</evidence>
<dbReference type="PROSITE" id="PS51202">
    <property type="entry name" value="RCK_C"/>
    <property type="match status" value="1"/>
</dbReference>
<dbReference type="InterPro" id="IPR006037">
    <property type="entry name" value="RCK_C"/>
</dbReference>
<keyword evidence="7 10" id="KW-1133">Transmembrane helix</keyword>
<feature type="transmembrane region" description="Helical" evidence="10">
    <location>
        <begin position="138"/>
        <end position="158"/>
    </location>
</feature>
<dbReference type="Pfam" id="PF00999">
    <property type="entry name" value="Na_H_Exchanger"/>
    <property type="match status" value="1"/>
</dbReference>
<dbReference type="InterPro" id="IPR005170">
    <property type="entry name" value="Transptr-assoc_dom"/>
</dbReference>
<evidence type="ECO:0000256" key="1">
    <source>
        <dbReference type="ARBA" id="ARBA00004651"/>
    </source>
</evidence>
<feature type="transmembrane region" description="Helical" evidence="10">
    <location>
        <begin position="315"/>
        <end position="335"/>
    </location>
</feature>
<dbReference type="GO" id="GO:0015297">
    <property type="term" value="F:antiporter activity"/>
    <property type="evidence" value="ECO:0007669"/>
    <property type="project" value="UniProtKB-KW"/>
</dbReference>
<feature type="domain" description="RCK C-terminal" evidence="11">
    <location>
        <begin position="448"/>
        <end position="532"/>
    </location>
</feature>
<keyword evidence="6 10" id="KW-0812">Transmembrane</keyword>
<evidence type="ECO:0000256" key="9">
    <source>
        <dbReference type="ARBA" id="ARBA00023136"/>
    </source>
</evidence>
<keyword evidence="4" id="KW-1003">Cell membrane</keyword>
<protein>
    <submittedName>
        <fullName evidence="12">Potassium/proton antiporter</fullName>
    </submittedName>
</protein>
<dbReference type="PANTHER" id="PTHR32507:SF7">
    <property type="entry name" value="K(+)_H(+) ANTIPORTER NHAP2"/>
    <property type="match status" value="1"/>
</dbReference>
<dbReference type="PANTHER" id="PTHR32507">
    <property type="entry name" value="NA(+)/H(+) ANTIPORTER 1"/>
    <property type="match status" value="1"/>
</dbReference>
<evidence type="ECO:0000313" key="13">
    <source>
        <dbReference type="Proteomes" id="UP000254055"/>
    </source>
</evidence>
<dbReference type="NCBIfam" id="NF003714">
    <property type="entry name" value="PRK05326.1-1"/>
    <property type="match status" value="1"/>
</dbReference>
<dbReference type="Proteomes" id="UP000254055">
    <property type="component" value="Unassembled WGS sequence"/>
</dbReference>
<feature type="transmembrane region" description="Helical" evidence="10">
    <location>
        <begin position="411"/>
        <end position="431"/>
    </location>
</feature>
<feature type="transmembrane region" description="Helical" evidence="10">
    <location>
        <begin position="379"/>
        <end position="399"/>
    </location>
</feature>
<evidence type="ECO:0000256" key="4">
    <source>
        <dbReference type="ARBA" id="ARBA00022475"/>
    </source>
</evidence>
<dbReference type="GO" id="GO:0006813">
    <property type="term" value="P:potassium ion transport"/>
    <property type="evidence" value="ECO:0007669"/>
    <property type="project" value="UniProtKB-KW"/>
</dbReference>
<keyword evidence="8" id="KW-0406">Ion transport</keyword>
<feature type="transmembrane region" description="Helical" evidence="10">
    <location>
        <begin position="261"/>
        <end position="280"/>
    </location>
</feature>
<dbReference type="Gene3D" id="1.20.1530.20">
    <property type="match status" value="1"/>
</dbReference>
<evidence type="ECO:0000259" key="11">
    <source>
        <dbReference type="PROSITE" id="PS51202"/>
    </source>
</evidence>
<dbReference type="Pfam" id="PF03471">
    <property type="entry name" value="CorC_HlyC"/>
    <property type="match status" value="1"/>
</dbReference>
<keyword evidence="5" id="KW-0633">Potassium transport</keyword>